<sequence length="60" mass="6904">YNYCYSQEDGSVEQKGDQDYIYNEGEGEWLLLSDDMEDGYINGLGEEEGNGLIQLERCQQ</sequence>
<dbReference type="AlphaFoldDB" id="A0A5J4Q1V2"/>
<feature type="non-terminal residue" evidence="1">
    <location>
        <position position="1"/>
    </location>
</feature>
<dbReference type="EMBL" id="SNRW01047232">
    <property type="protein sequence ID" value="KAA6315876.1"/>
    <property type="molecule type" value="Genomic_DNA"/>
</dbReference>
<evidence type="ECO:0000313" key="2">
    <source>
        <dbReference type="Proteomes" id="UP000324800"/>
    </source>
</evidence>
<protein>
    <submittedName>
        <fullName evidence="1">Uncharacterized protein</fullName>
    </submittedName>
</protein>
<dbReference type="Proteomes" id="UP000324800">
    <property type="component" value="Unassembled WGS sequence"/>
</dbReference>
<evidence type="ECO:0000313" key="1">
    <source>
        <dbReference type="EMBL" id="KAA6315876.1"/>
    </source>
</evidence>
<name>A0A5J4Q1V2_9EUKA</name>
<accession>A0A5J4Q1V2</accession>
<organism evidence="1 2">
    <name type="scientific">Streblomastix strix</name>
    <dbReference type="NCBI Taxonomy" id="222440"/>
    <lineage>
        <taxon>Eukaryota</taxon>
        <taxon>Metamonada</taxon>
        <taxon>Preaxostyla</taxon>
        <taxon>Oxymonadida</taxon>
        <taxon>Streblomastigidae</taxon>
        <taxon>Streblomastix</taxon>
    </lineage>
</organism>
<reference evidence="1 2" key="1">
    <citation type="submission" date="2019-03" db="EMBL/GenBank/DDBJ databases">
        <title>Single cell metagenomics reveals metabolic interactions within the superorganism composed of flagellate Streblomastix strix and complex community of Bacteroidetes bacteria on its surface.</title>
        <authorList>
            <person name="Treitli S.C."/>
            <person name="Kolisko M."/>
            <person name="Husnik F."/>
            <person name="Keeling P."/>
            <person name="Hampl V."/>
        </authorList>
    </citation>
    <scope>NUCLEOTIDE SEQUENCE [LARGE SCALE GENOMIC DNA]</scope>
    <source>
        <strain evidence="1">ST1C</strain>
    </source>
</reference>
<gene>
    <name evidence="1" type="ORF">EZS28_055346</name>
</gene>
<proteinExistence type="predicted"/>
<comment type="caution">
    <text evidence="1">The sequence shown here is derived from an EMBL/GenBank/DDBJ whole genome shotgun (WGS) entry which is preliminary data.</text>
</comment>